<name>A0A506VAN6_9GAMM</name>
<evidence type="ECO:0008006" key="4">
    <source>
        <dbReference type="Google" id="ProtNLM"/>
    </source>
</evidence>
<dbReference type="OrthoDB" id="6555679at2"/>
<keyword evidence="1" id="KW-0732">Signal</keyword>
<gene>
    <name evidence="2" type="ORF">FKM52_11915</name>
</gene>
<dbReference type="Proteomes" id="UP000319523">
    <property type="component" value="Unassembled WGS sequence"/>
</dbReference>
<accession>A0A506VAN6</accession>
<feature type="chain" id="PRO_5021191782" description="Pilus assembly protein" evidence="1">
    <location>
        <begin position="25"/>
        <end position="162"/>
    </location>
</feature>
<dbReference type="EMBL" id="VHQI01000006">
    <property type="protein sequence ID" value="TPW42053.1"/>
    <property type="molecule type" value="Genomic_DNA"/>
</dbReference>
<evidence type="ECO:0000313" key="3">
    <source>
        <dbReference type="Proteomes" id="UP000319523"/>
    </source>
</evidence>
<evidence type="ECO:0000313" key="2">
    <source>
        <dbReference type="EMBL" id="TPW42053.1"/>
    </source>
</evidence>
<proteinExistence type="predicted"/>
<organism evidence="2 3">
    <name type="scientific">Mixta tenebrionis</name>
    <dbReference type="NCBI Taxonomy" id="2562439"/>
    <lineage>
        <taxon>Bacteria</taxon>
        <taxon>Pseudomonadati</taxon>
        <taxon>Pseudomonadota</taxon>
        <taxon>Gammaproteobacteria</taxon>
        <taxon>Enterobacterales</taxon>
        <taxon>Erwiniaceae</taxon>
        <taxon>Mixta</taxon>
    </lineage>
</organism>
<keyword evidence="3" id="KW-1185">Reference proteome</keyword>
<dbReference type="RefSeq" id="WP_141176397.1">
    <property type="nucleotide sequence ID" value="NZ_JBHUFX010000002.1"/>
</dbReference>
<protein>
    <recommendedName>
        <fullName evidence="4">Pilus assembly protein</fullName>
    </recommendedName>
</protein>
<dbReference type="AlphaFoldDB" id="A0A506VAN6"/>
<comment type="caution">
    <text evidence="2">The sequence shown here is derived from an EMBL/GenBank/DDBJ whole genome shotgun (WGS) entry which is preliminary data.</text>
</comment>
<reference evidence="2 3" key="1">
    <citation type="submission" date="2019-06" db="EMBL/GenBank/DDBJ databases">
        <authorList>
            <person name="Yang Y."/>
        </authorList>
    </citation>
    <scope>NUCLEOTIDE SEQUENCE [LARGE SCALE GENOMIC DNA]</scope>
    <source>
        <strain evidence="2 3">BIT-26</strain>
    </source>
</reference>
<evidence type="ECO:0000256" key="1">
    <source>
        <dbReference type="SAM" id="SignalP"/>
    </source>
</evidence>
<sequence>MTPAKYLLSSLFALFLGFSASSQAETYGLPKINEQQLVLSDQGQIALEIMAGKIITQTRPDFSGYVRLIWTGDNWSATAKQLRHMLINKGLSPERVMLAQESGGYRSQNIMGIQVLIQRFALRLPECTYAMQNYRFRLRDEQGCALNNTLNSSIISSYPYNF</sequence>
<feature type="signal peptide" evidence="1">
    <location>
        <begin position="1"/>
        <end position="24"/>
    </location>
</feature>